<keyword evidence="3 6" id="KW-0812">Transmembrane</keyword>
<gene>
    <name evidence="8" type="ORF">EHYA_08430</name>
</gene>
<evidence type="ECO:0000256" key="5">
    <source>
        <dbReference type="ARBA" id="ARBA00023136"/>
    </source>
</evidence>
<evidence type="ECO:0000256" key="4">
    <source>
        <dbReference type="ARBA" id="ARBA00022989"/>
    </source>
</evidence>
<evidence type="ECO:0000256" key="1">
    <source>
        <dbReference type="ARBA" id="ARBA00004651"/>
    </source>
</evidence>
<dbReference type="PANTHER" id="PTHR43791">
    <property type="entry name" value="PERMEASE-RELATED"/>
    <property type="match status" value="1"/>
</dbReference>
<feature type="transmembrane region" description="Helical" evidence="6">
    <location>
        <begin position="373"/>
        <end position="399"/>
    </location>
</feature>
<dbReference type="EMBL" id="BIFH01000041">
    <property type="protein sequence ID" value="GCE00704.1"/>
    <property type="molecule type" value="Genomic_DNA"/>
</dbReference>
<dbReference type="PANTHER" id="PTHR43791:SF36">
    <property type="entry name" value="TRANSPORTER, PUTATIVE (AFU_ORTHOLOGUE AFUA_6G08340)-RELATED"/>
    <property type="match status" value="1"/>
</dbReference>
<sequence length="454" mass="48430">MAEVTVPAPTDRSVRRLWRKVGIRIIPFIGIAYVMSYIDRANLGYMAAPLSKDLGISGSQMGLASGLFFIGYVLVEVPSNMMLRRFGARRWITRILVTWGAVTMATAGVQNVGQLYAMRILLGFAEAGLAAGILLYLTGWFPRRYRSWALSAFFMMIPLSGIIGSPLAAALLSWGQSLTGLAGWRSLFLVEGAITLLAGILVFTMLPDRPRDAKWLTTAEKEAIERRLAQETSEQEARGALSSVRQSLTSARVWTLALAFFAIVFGLYPIAFFLPTMISTLTGSISGISNVSSVLLAGIPSAFAIIAMAVWPKVASGMSAVSSTVIPMGVGVVGLVTATFTHNNVVFIASFCLSVSGIYTAMPQFWRLPPLSLTGAAAASGIAVINSVSNISGFVGPYFTGFIADTTGSYTYALLTIALIMVAGAAILLTAGRKAEHDGTSRQVLPLSKKEKIA</sequence>
<feature type="transmembrane region" description="Helical" evidence="6">
    <location>
        <begin position="186"/>
        <end position="206"/>
    </location>
</feature>
<feature type="transmembrane region" description="Helical" evidence="6">
    <location>
        <begin position="116"/>
        <end position="137"/>
    </location>
</feature>
<dbReference type="SUPFAM" id="SSF103473">
    <property type="entry name" value="MFS general substrate transporter"/>
    <property type="match status" value="1"/>
</dbReference>
<dbReference type="RefSeq" id="WP_170222341.1">
    <property type="nucleotide sequence ID" value="NZ_BIFH01000041.1"/>
</dbReference>
<dbReference type="InterPro" id="IPR020846">
    <property type="entry name" value="MFS_dom"/>
</dbReference>
<reference evidence="8 9" key="1">
    <citation type="submission" date="2018-12" db="EMBL/GenBank/DDBJ databases">
        <title>Draft genome sequence of Embleya hyalina NBRC 13850T.</title>
        <authorList>
            <person name="Komaki H."/>
            <person name="Hosoyama A."/>
            <person name="Kimura A."/>
            <person name="Ichikawa N."/>
            <person name="Tamura T."/>
        </authorList>
    </citation>
    <scope>NUCLEOTIDE SEQUENCE [LARGE SCALE GENOMIC DNA]</scope>
    <source>
        <strain evidence="8 9">NBRC 13850</strain>
    </source>
</reference>
<comment type="caution">
    <text evidence="8">The sequence shown here is derived from an EMBL/GenBank/DDBJ whole genome shotgun (WGS) entry which is preliminary data.</text>
</comment>
<evidence type="ECO:0000256" key="3">
    <source>
        <dbReference type="ARBA" id="ARBA00022692"/>
    </source>
</evidence>
<evidence type="ECO:0000256" key="6">
    <source>
        <dbReference type="SAM" id="Phobius"/>
    </source>
</evidence>
<feature type="domain" description="Major facilitator superfamily (MFS) profile" evidence="7">
    <location>
        <begin position="25"/>
        <end position="436"/>
    </location>
</feature>
<keyword evidence="2" id="KW-0813">Transport</keyword>
<organism evidence="8 9">
    <name type="scientific">Embleya hyalina</name>
    <dbReference type="NCBI Taxonomy" id="516124"/>
    <lineage>
        <taxon>Bacteria</taxon>
        <taxon>Bacillati</taxon>
        <taxon>Actinomycetota</taxon>
        <taxon>Actinomycetes</taxon>
        <taxon>Kitasatosporales</taxon>
        <taxon>Streptomycetaceae</taxon>
        <taxon>Embleya</taxon>
    </lineage>
</organism>
<dbReference type="Proteomes" id="UP000286931">
    <property type="component" value="Unassembled WGS sequence"/>
</dbReference>
<dbReference type="GO" id="GO:0022857">
    <property type="term" value="F:transmembrane transporter activity"/>
    <property type="evidence" value="ECO:0007669"/>
    <property type="project" value="InterPro"/>
</dbReference>
<evidence type="ECO:0000256" key="2">
    <source>
        <dbReference type="ARBA" id="ARBA00022448"/>
    </source>
</evidence>
<proteinExistence type="predicted"/>
<keyword evidence="4 6" id="KW-1133">Transmembrane helix</keyword>
<protein>
    <submittedName>
        <fullName evidence="8">MFS transporter</fullName>
    </submittedName>
</protein>
<dbReference type="Gene3D" id="1.20.1250.20">
    <property type="entry name" value="MFS general substrate transporter like domains"/>
    <property type="match status" value="2"/>
</dbReference>
<dbReference type="GO" id="GO:0005886">
    <property type="term" value="C:plasma membrane"/>
    <property type="evidence" value="ECO:0007669"/>
    <property type="project" value="UniProtKB-SubCell"/>
</dbReference>
<comment type="subcellular location">
    <subcellularLocation>
        <location evidence="1">Cell membrane</location>
        <topology evidence="1">Multi-pass membrane protein</topology>
    </subcellularLocation>
</comment>
<dbReference type="CDD" id="cd17319">
    <property type="entry name" value="MFS_ExuT_GudP_like"/>
    <property type="match status" value="1"/>
</dbReference>
<feature type="transmembrane region" description="Helical" evidence="6">
    <location>
        <begin position="344"/>
        <end position="361"/>
    </location>
</feature>
<feature type="transmembrane region" description="Helical" evidence="6">
    <location>
        <begin position="318"/>
        <end position="338"/>
    </location>
</feature>
<feature type="transmembrane region" description="Helical" evidence="6">
    <location>
        <begin position="58"/>
        <end position="79"/>
    </location>
</feature>
<feature type="transmembrane region" description="Helical" evidence="6">
    <location>
        <begin position="411"/>
        <end position="432"/>
    </location>
</feature>
<evidence type="ECO:0000313" key="9">
    <source>
        <dbReference type="Proteomes" id="UP000286931"/>
    </source>
</evidence>
<feature type="transmembrane region" description="Helical" evidence="6">
    <location>
        <begin position="21"/>
        <end position="38"/>
    </location>
</feature>
<feature type="transmembrane region" description="Helical" evidence="6">
    <location>
        <begin position="253"/>
        <end position="274"/>
    </location>
</feature>
<dbReference type="PROSITE" id="PS50850">
    <property type="entry name" value="MFS"/>
    <property type="match status" value="1"/>
</dbReference>
<feature type="transmembrane region" description="Helical" evidence="6">
    <location>
        <begin position="294"/>
        <end position="311"/>
    </location>
</feature>
<dbReference type="Pfam" id="PF07690">
    <property type="entry name" value="MFS_1"/>
    <property type="match status" value="1"/>
</dbReference>
<name>A0A401Z1G1_9ACTN</name>
<dbReference type="FunFam" id="1.20.1250.20:FF:000018">
    <property type="entry name" value="MFS transporter permease"/>
    <property type="match status" value="1"/>
</dbReference>
<dbReference type="InterPro" id="IPR036259">
    <property type="entry name" value="MFS_trans_sf"/>
</dbReference>
<dbReference type="InterPro" id="IPR011701">
    <property type="entry name" value="MFS"/>
</dbReference>
<accession>A0A401Z1G1</accession>
<keyword evidence="9" id="KW-1185">Reference proteome</keyword>
<feature type="transmembrane region" description="Helical" evidence="6">
    <location>
        <begin position="149"/>
        <end position="174"/>
    </location>
</feature>
<dbReference type="AlphaFoldDB" id="A0A401Z1G1"/>
<evidence type="ECO:0000313" key="8">
    <source>
        <dbReference type="EMBL" id="GCE00704.1"/>
    </source>
</evidence>
<evidence type="ECO:0000259" key="7">
    <source>
        <dbReference type="PROSITE" id="PS50850"/>
    </source>
</evidence>
<keyword evidence="5 6" id="KW-0472">Membrane</keyword>